<gene>
    <name evidence="9" type="ORF">ACFOWZ_21775</name>
</gene>
<dbReference type="InterPro" id="IPR035992">
    <property type="entry name" value="Ricin_B-like_lectins"/>
</dbReference>
<evidence type="ECO:0000313" key="10">
    <source>
        <dbReference type="Proteomes" id="UP001595690"/>
    </source>
</evidence>
<comment type="caution">
    <text evidence="9">The sequence shown here is derived from an EMBL/GenBank/DDBJ whole genome shotgun (WGS) entry which is preliminary data.</text>
</comment>
<dbReference type="SMART" id="SM00458">
    <property type="entry name" value="RICIN"/>
    <property type="match status" value="3"/>
</dbReference>
<dbReference type="Pfam" id="PF06439">
    <property type="entry name" value="3keto-disac_hyd"/>
    <property type="match status" value="1"/>
</dbReference>
<dbReference type="SUPFAM" id="SSF50370">
    <property type="entry name" value="Ricin B-like lectins"/>
    <property type="match status" value="3"/>
</dbReference>
<accession>A0ABV8BW55</accession>
<keyword evidence="1 6" id="KW-0645">Protease</keyword>
<feature type="active site" description="Charge relay system" evidence="6">
    <location>
        <position position="101"/>
    </location>
</feature>
<evidence type="ECO:0000256" key="7">
    <source>
        <dbReference type="SAM" id="MobiDB-lite"/>
    </source>
</evidence>
<dbReference type="PANTHER" id="PTHR11675:SF126">
    <property type="entry name" value="RICIN B LECTIN DOMAIN-CONTAINING PROTEIN"/>
    <property type="match status" value="1"/>
</dbReference>
<dbReference type="InterPro" id="IPR036852">
    <property type="entry name" value="Peptidase_S8/S53_dom_sf"/>
</dbReference>
<keyword evidence="3 6" id="KW-0378">Hydrolase</keyword>
<keyword evidence="10" id="KW-1185">Reference proteome</keyword>
<organism evidence="9 10">
    <name type="scientific">Lentzea rhizosphaerae</name>
    <dbReference type="NCBI Taxonomy" id="2041025"/>
    <lineage>
        <taxon>Bacteria</taxon>
        <taxon>Bacillati</taxon>
        <taxon>Actinomycetota</taxon>
        <taxon>Actinomycetes</taxon>
        <taxon>Pseudonocardiales</taxon>
        <taxon>Pseudonocardiaceae</taxon>
        <taxon>Lentzea</taxon>
    </lineage>
</organism>
<dbReference type="Proteomes" id="UP001595690">
    <property type="component" value="Unassembled WGS sequence"/>
</dbReference>
<keyword evidence="2" id="KW-0430">Lectin</keyword>
<feature type="compositionally biased region" description="Polar residues" evidence="7">
    <location>
        <begin position="459"/>
        <end position="469"/>
    </location>
</feature>
<keyword evidence="5" id="KW-1015">Disulfide bond</keyword>
<dbReference type="InterPro" id="IPR000209">
    <property type="entry name" value="Peptidase_S8/S53_dom"/>
</dbReference>
<evidence type="ECO:0000256" key="6">
    <source>
        <dbReference type="PROSITE-ProRule" id="PRU01240"/>
    </source>
</evidence>
<name>A0ABV8BW55_9PSEU</name>
<feature type="domain" description="Ricin B lectin" evidence="8">
    <location>
        <begin position="1323"/>
        <end position="1444"/>
    </location>
</feature>
<dbReference type="Gene3D" id="2.60.120.560">
    <property type="entry name" value="Exo-inulinase, domain 1"/>
    <property type="match status" value="1"/>
</dbReference>
<dbReference type="PANTHER" id="PTHR11675">
    <property type="entry name" value="N-ACETYLGALACTOSAMINYLTRANSFERASE"/>
    <property type="match status" value="1"/>
</dbReference>
<feature type="active site" description="Charge relay system" evidence="6">
    <location>
        <position position="422"/>
    </location>
</feature>
<feature type="region of interest" description="Disordered" evidence="7">
    <location>
        <begin position="453"/>
        <end position="485"/>
    </location>
</feature>
<evidence type="ECO:0000256" key="4">
    <source>
        <dbReference type="ARBA" id="ARBA00022825"/>
    </source>
</evidence>
<dbReference type="SUPFAM" id="SSF52743">
    <property type="entry name" value="Subtilisin-like"/>
    <property type="match status" value="1"/>
</dbReference>
<dbReference type="RefSeq" id="WP_382375256.1">
    <property type="nucleotide sequence ID" value="NZ_JBHRZI010000017.1"/>
</dbReference>
<dbReference type="InterPro" id="IPR015500">
    <property type="entry name" value="Peptidase_S8_subtilisin-rel"/>
</dbReference>
<dbReference type="EMBL" id="JBHRZI010000017">
    <property type="protein sequence ID" value="MFC3894114.1"/>
    <property type="molecule type" value="Genomic_DNA"/>
</dbReference>
<dbReference type="PROSITE" id="PS51892">
    <property type="entry name" value="SUBTILASE"/>
    <property type="match status" value="1"/>
</dbReference>
<feature type="region of interest" description="Disordered" evidence="7">
    <location>
        <begin position="380"/>
        <end position="403"/>
    </location>
</feature>
<keyword evidence="4 6" id="KW-0720">Serine protease</keyword>
<dbReference type="CDD" id="cd00161">
    <property type="entry name" value="beta-trefoil_Ricin-like"/>
    <property type="match status" value="1"/>
</dbReference>
<evidence type="ECO:0000256" key="1">
    <source>
        <dbReference type="ARBA" id="ARBA00022670"/>
    </source>
</evidence>
<evidence type="ECO:0000259" key="8">
    <source>
        <dbReference type="SMART" id="SM00458"/>
    </source>
</evidence>
<dbReference type="Pfam" id="PF00082">
    <property type="entry name" value="Peptidase_S8"/>
    <property type="match status" value="2"/>
</dbReference>
<dbReference type="PRINTS" id="PR00723">
    <property type="entry name" value="SUBTILISIN"/>
</dbReference>
<dbReference type="Pfam" id="PF00652">
    <property type="entry name" value="Ricin_B_lectin"/>
    <property type="match status" value="3"/>
</dbReference>
<dbReference type="InterPro" id="IPR010496">
    <property type="entry name" value="AL/BT2_dom"/>
</dbReference>
<reference evidence="10" key="1">
    <citation type="journal article" date="2019" name="Int. J. Syst. Evol. Microbiol.">
        <title>The Global Catalogue of Microorganisms (GCM) 10K type strain sequencing project: providing services to taxonomists for standard genome sequencing and annotation.</title>
        <authorList>
            <consortium name="The Broad Institute Genomics Platform"/>
            <consortium name="The Broad Institute Genome Sequencing Center for Infectious Disease"/>
            <person name="Wu L."/>
            <person name="Ma J."/>
        </authorList>
    </citation>
    <scope>NUCLEOTIDE SEQUENCE [LARGE SCALE GENOMIC DNA]</scope>
    <source>
        <strain evidence="10">CGMCC 4.7405</strain>
    </source>
</reference>
<proteinExistence type="inferred from homology"/>
<dbReference type="InterPro" id="IPR000772">
    <property type="entry name" value="Ricin_B_lectin"/>
</dbReference>
<evidence type="ECO:0000256" key="5">
    <source>
        <dbReference type="ARBA" id="ARBA00023157"/>
    </source>
</evidence>
<dbReference type="PROSITE" id="PS50231">
    <property type="entry name" value="RICIN_B_LECTIN"/>
    <property type="match status" value="3"/>
</dbReference>
<feature type="domain" description="Ricin B lectin" evidence="8">
    <location>
        <begin position="1072"/>
        <end position="1191"/>
    </location>
</feature>
<dbReference type="Gene3D" id="3.40.50.200">
    <property type="entry name" value="Peptidase S8/S53 domain"/>
    <property type="match status" value="2"/>
</dbReference>
<evidence type="ECO:0000313" key="9">
    <source>
        <dbReference type="EMBL" id="MFC3894114.1"/>
    </source>
</evidence>
<sequence>MPKDAKGRSLVYVEGPQADQLKTAVTKAGGVVSGESGGRVKAAVPKDKLDAVASQPGVTEVRLPDRAVPMAITSEGVIAAKANLWHDAGKKGAGVKVGIIDVGFGDVTASQTSGDLPANITINNDNCLDAAEKPLHGTGIAEIVHDVAPEAQLFFACIEDTFSFDQAETWLRQQGVQVISSAVGFLAPAGSRGDGTGDAGSPAEVVKRSRQAGILWSVAAGNQARQHYAGKAIDSNSDSWVDFGISRQNGFPLDAGATATVGLRWDAWPKTKQDLDLYISTSENAPTGLNDPNVVAVSSRSQKDTPDGLAPTESVTFHNSTGATKTYWVYVKNHNAALTTPIDLFVNGLGLNQQLQQYTEAGSIVEPATSPHVIAVGATRPGSGRVQDYSGRGPTVDGRQKPDITGYDQVSTKAMGVLSGTSAATAHVAGAAALFKSASPGLDAGQLQTALQNAADPKQANNTWGNGSLSVGAPSTPPTAPAGSAFTVDSIPERVHSESYNANEVKTLTFPNLPGGTNAVAITVHAKTDGTNTGDFAIEVGTGDLAAKDGKVPTLYARGDSRNSWQSLTLFAPLDNARSLKLRHRGAGRVSVVVDRLGYFNPSTNVSTNTYFAKTKPERVLDTRGFAGSARNTPLNATGGEELDVQIRGVAGVPANARAVVANLTAFEASEEAHLHAHAGIAAQRPGTTSIAVSPGDRRTNLVVVPIRSDGKIRLSSSGNAHAIVGAALDVVGWFAEDTTGARYVPMTDSSRVADTAAGNGLTKAPVGHGQTASFQVAGVAGIDSAATTAAVVLTGHDDLVGTELSAVATEVGWSAASQVGTRRMETAAGLALVPLGKSGKLGVRNERGQTRLTADVTGYFVGGTKVPDSGAAGNCVTSPDGPGFGSAFDGRIESGFGGWRSSGAAMTVDGCELVTADGVDVNWYAAHTYGNEYTMKLDWKATSANSDSGVYVLIKNPGTNAGAPDTSAGHEIQIAPAGATDPVLQTGAVVGVKGPQATTAVKPVGEWNTFEIKVRWNQVTVYLNGVLVNEYGRPDATTVSRETFIGLQNDNVGDPVRFRNIRVKRDSPVRSGEIRAQNDMCVDVLNADATLQKIHMVPCVGNWAQTWTMVDGAIQAGGRCLTMANGNAHVVAQLLECKGHDLQRWVLRGDGRMITPESGRCLSPVSAAQGSELELRDCATSDSAQVWRVPDQNGKSGQLVGPGAKCLDVPNNLPWNHRVGLYPCNSTEAQNWTAPGDGTLRGGGKCVDVTDGKIADGSAVSIFDCNGSQAQQWVSQPDGTLVNPVSGRCLTSEPQDWVQMTINDCNAGPKQRWRMSATAVAYGSFVGMATKCMDLLNALPEGPVNLYDCNGTPAQQWSVVGDGTVRIFDHCLDIPTGAENVGVALNSSCRGNIGQVWSVRPDASVVNTWTGMCLDVRNGITDNTTPLQIHRCNGTPAQQWATPVRPS</sequence>
<evidence type="ECO:0000256" key="2">
    <source>
        <dbReference type="ARBA" id="ARBA00022734"/>
    </source>
</evidence>
<protein>
    <submittedName>
        <fullName evidence="9">Ricin-type beta-trefoil lectin domain protein</fullName>
    </submittedName>
</protein>
<evidence type="ECO:0000256" key="3">
    <source>
        <dbReference type="ARBA" id="ARBA00022801"/>
    </source>
</evidence>
<feature type="active site" description="Charge relay system" evidence="6">
    <location>
        <position position="136"/>
    </location>
</feature>
<comment type="similarity">
    <text evidence="6">Belongs to the peptidase S8 family.</text>
</comment>
<feature type="domain" description="Ricin B lectin" evidence="8">
    <location>
        <begin position="1194"/>
        <end position="1317"/>
    </location>
</feature>
<dbReference type="Gene3D" id="2.80.10.50">
    <property type="match status" value="3"/>
</dbReference>